<dbReference type="KEGG" id="caul:KCG34_01725"/>
<dbReference type="GO" id="GO:0089702">
    <property type="term" value="F:undecaprenyl-phosphate glucose phosphotransferase activity"/>
    <property type="evidence" value="ECO:0007669"/>
    <property type="project" value="UniProtKB-EC"/>
</dbReference>
<sequence>MIPSALHQRPPIEHDAGEAAVDPVVDVDRPRIERRGPMRPERLVSTRRRLRGFAVFYVFRAVDAVILAVLAAAAISLSTPAGAVAFSVAATSIAFALMTATLLATGGVYAFRKREKRREHLARVALTVMLAAAIATACLALVHAAPDMRQAVLLQAGLTLCVLPAAHSVWMALVRRWRRLGHLVQNVVVVGATENARLLIERAAAGGDIAVLGIFDDRHARAPAAIGGVPVLGDTEALIGHRIMPYVDRVVITVTASAQDRVRRLVERLDILPNDITLLLDQSAPDVTDQRLDRLVDLPLARLSGVRIRYRRVMAKRVQDLMFATLALALAAPLMAVIALAVKLDSPGPVFFRQKRQGFNNEEFVVLKFRSMRHDQRDSRAVKQVRLDDPRITRVGRFIRRTSLDELPQLFNVLSGEMSLVGPRPHAPGMKTGEATSASLVAHYAHRHRMKPGMTGWAAINGSRGPVDTPELVRRRVELDIAYIERQSFWFDLYIMLMTLPCLLGDRKVAR</sequence>
<name>A0A975IVJ4_9CAUL</name>
<dbReference type="Pfam" id="PF02397">
    <property type="entry name" value="Bac_transf"/>
    <property type="match status" value="1"/>
</dbReference>
<evidence type="ECO:0000313" key="10">
    <source>
        <dbReference type="EMBL" id="QUD88634.1"/>
    </source>
</evidence>
<dbReference type="InterPro" id="IPR017473">
    <property type="entry name" value="Undecaprenyl-P_gluc_Ptfrase"/>
</dbReference>
<dbReference type="PANTHER" id="PTHR30576">
    <property type="entry name" value="COLANIC BIOSYNTHESIS UDP-GLUCOSE LIPID CARRIER TRANSFERASE"/>
    <property type="match status" value="1"/>
</dbReference>
<evidence type="ECO:0000256" key="7">
    <source>
        <dbReference type="ARBA" id="ARBA00023169"/>
    </source>
</evidence>
<evidence type="ECO:0000256" key="6">
    <source>
        <dbReference type="ARBA" id="ARBA00023136"/>
    </source>
</evidence>
<comment type="subcellular location">
    <subcellularLocation>
        <location evidence="1">Membrane</location>
        <topology evidence="1">Multi-pass membrane protein</topology>
    </subcellularLocation>
</comment>
<evidence type="ECO:0000256" key="4">
    <source>
        <dbReference type="ARBA" id="ARBA00022692"/>
    </source>
</evidence>
<evidence type="ECO:0000256" key="5">
    <source>
        <dbReference type="ARBA" id="ARBA00022989"/>
    </source>
</evidence>
<feature type="transmembrane region" description="Helical" evidence="8">
    <location>
        <begin position="123"/>
        <end position="145"/>
    </location>
</feature>
<dbReference type="PANTHER" id="PTHR30576:SF0">
    <property type="entry name" value="UNDECAPRENYL-PHOSPHATE N-ACETYLGALACTOSAMINYL 1-PHOSPHATE TRANSFERASE-RELATED"/>
    <property type="match status" value="1"/>
</dbReference>
<proteinExistence type="inferred from homology"/>
<keyword evidence="5 8" id="KW-1133">Transmembrane helix</keyword>
<keyword evidence="4 8" id="KW-0812">Transmembrane</keyword>
<dbReference type="NCBIfam" id="TIGR03023">
    <property type="entry name" value="WcaJ_sugtrans"/>
    <property type="match status" value="1"/>
</dbReference>
<protein>
    <submittedName>
        <fullName evidence="10">Undecaprenyl-phosphate glucose phosphotransferase</fullName>
        <ecNumber evidence="10">2.7.8.31</ecNumber>
    </submittedName>
</protein>
<dbReference type="EMBL" id="CP073078">
    <property type="protein sequence ID" value="QUD88634.1"/>
    <property type="molecule type" value="Genomic_DNA"/>
</dbReference>
<keyword evidence="7" id="KW-0270">Exopolysaccharide synthesis</keyword>
<dbReference type="GO" id="GO:0016020">
    <property type="term" value="C:membrane"/>
    <property type="evidence" value="ECO:0007669"/>
    <property type="project" value="UniProtKB-SubCell"/>
</dbReference>
<reference evidence="10" key="1">
    <citation type="submission" date="2021-04" db="EMBL/GenBank/DDBJ databases">
        <title>The complete genome sequence of Caulobacter sp. S6.</title>
        <authorList>
            <person name="Tang Y."/>
            <person name="Ouyang W."/>
            <person name="Liu Q."/>
            <person name="Huang B."/>
            <person name="Guo Z."/>
            <person name="Lei P."/>
        </authorList>
    </citation>
    <scope>NUCLEOTIDE SEQUENCE</scope>
    <source>
        <strain evidence="10">S6</strain>
    </source>
</reference>
<dbReference type="Proteomes" id="UP000676409">
    <property type="component" value="Chromosome"/>
</dbReference>
<evidence type="ECO:0000256" key="1">
    <source>
        <dbReference type="ARBA" id="ARBA00004141"/>
    </source>
</evidence>
<evidence type="ECO:0000313" key="11">
    <source>
        <dbReference type="Proteomes" id="UP000676409"/>
    </source>
</evidence>
<keyword evidence="6 8" id="KW-0472">Membrane</keyword>
<accession>A0A975IVJ4</accession>
<feature type="transmembrane region" description="Helical" evidence="8">
    <location>
        <begin position="321"/>
        <end position="342"/>
    </location>
</feature>
<evidence type="ECO:0000256" key="2">
    <source>
        <dbReference type="ARBA" id="ARBA00006464"/>
    </source>
</evidence>
<dbReference type="Pfam" id="PF13727">
    <property type="entry name" value="CoA_binding_3"/>
    <property type="match status" value="1"/>
</dbReference>
<evidence type="ECO:0000259" key="9">
    <source>
        <dbReference type="Pfam" id="PF02397"/>
    </source>
</evidence>
<dbReference type="EC" id="2.7.8.31" evidence="10"/>
<dbReference type="RefSeq" id="WP_211938684.1">
    <property type="nucleotide sequence ID" value="NZ_CP073078.1"/>
</dbReference>
<keyword evidence="11" id="KW-1185">Reference proteome</keyword>
<dbReference type="Gene3D" id="3.40.50.720">
    <property type="entry name" value="NAD(P)-binding Rossmann-like Domain"/>
    <property type="match status" value="1"/>
</dbReference>
<dbReference type="InterPro" id="IPR017475">
    <property type="entry name" value="EPS_sugar_tfrase"/>
</dbReference>
<evidence type="ECO:0000256" key="3">
    <source>
        <dbReference type="ARBA" id="ARBA00022679"/>
    </source>
</evidence>
<organism evidence="10 11">
    <name type="scientific">Phenylobacterium montanum</name>
    <dbReference type="NCBI Taxonomy" id="2823693"/>
    <lineage>
        <taxon>Bacteria</taxon>
        <taxon>Pseudomonadati</taxon>
        <taxon>Pseudomonadota</taxon>
        <taxon>Alphaproteobacteria</taxon>
        <taxon>Caulobacterales</taxon>
        <taxon>Caulobacteraceae</taxon>
        <taxon>Phenylobacterium</taxon>
    </lineage>
</organism>
<feature type="domain" description="Bacterial sugar transferase" evidence="9">
    <location>
        <begin position="316"/>
        <end position="503"/>
    </location>
</feature>
<comment type="similarity">
    <text evidence="2">Belongs to the bacterial sugar transferase family.</text>
</comment>
<keyword evidence="3 10" id="KW-0808">Transferase</keyword>
<dbReference type="NCBIfam" id="TIGR03025">
    <property type="entry name" value="EPS_sugtrans"/>
    <property type="match status" value="1"/>
</dbReference>
<feature type="transmembrane region" description="Helical" evidence="8">
    <location>
        <begin position="52"/>
        <end position="77"/>
    </location>
</feature>
<dbReference type="AlphaFoldDB" id="A0A975IVJ4"/>
<evidence type="ECO:0000256" key="8">
    <source>
        <dbReference type="SAM" id="Phobius"/>
    </source>
</evidence>
<feature type="transmembrane region" description="Helical" evidence="8">
    <location>
        <begin position="151"/>
        <end position="173"/>
    </location>
</feature>
<gene>
    <name evidence="10" type="ORF">KCG34_01725</name>
</gene>
<feature type="transmembrane region" description="Helical" evidence="8">
    <location>
        <begin position="83"/>
        <end position="111"/>
    </location>
</feature>
<dbReference type="InterPro" id="IPR003362">
    <property type="entry name" value="Bact_transf"/>
</dbReference>
<dbReference type="GO" id="GO:0000271">
    <property type="term" value="P:polysaccharide biosynthetic process"/>
    <property type="evidence" value="ECO:0007669"/>
    <property type="project" value="UniProtKB-KW"/>
</dbReference>